<name>D7FPF1_ECTSI</name>
<dbReference type="OMA" id="RMATCYV"/>
<evidence type="ECO:0000256" key="1">
    <source>
        <dbReference type="ARBA" id="ARBA00022737"/>
    </source>
</evidence>
<dbReference type="OrthoDB" id="2423701at2759"/>
<dbReference type="GO" id="GO:0051879">
    <property type="term" value="F:Hsp90 protein binding"/>
    <property type="evidence" value="ECO:0007669"/>
    <property type="project" value="TreeGrafter"/>
</dbReference>
<dbReference type="Pfam" id="PF07719">
    <property type="entry name" value="TPR_2"/>
    <property type="match status" value="1"/>
</dbReference>
<dbReference type="EMBL" id="FN649742">
    <property type="protein sequence ID" value="CBJ30409.1"/>
    <property type="molecule type" value="Genomic_DNA"/>
</dbReference>
<dbReference type="InterPro" id="IPR019734">
    <property type="entry name" value="TPR_rpt"/>
</dbReference>
<accession>D7FPF1</accession>
<dbReference type="PANTHER" id="PTHR22904">
    <property type="entry name" value="TPR REPEAT CONTAINING PROTEIN"/>
    <property type="match status" value="1"/>
</dbReference>
<dbReference type="InterPro" id="IPR013105">
    <property type="entry name" value="TPR_2"/>
</dbReference>
<dbReference type="STRING" id="2880.D7FPF1"/>
<keyword evidence="2 3" id="KW-0802">TPR repeat</keyword>
<dbReference type="Proteomes" id="UP000002630">
    <property type="component" value="Linkage Group LG17"/>
</dbReference>
<protein>
    <submittedName>
        <fullName evidence="4">Uncharacterized protein</fullName>
    </submittedName>
</protein>
<dbReference type="EMBL" id="FN648355">
    <property type="protein sequence ID" value="CBJ30409.1"/>
    <property type="molecule type" value="Genomic_DNA"/>
</dbReference>
<keyword evidence="1" id="KW-0677">Repeat</keyword>
<evidence type="ECO:0000256" key="2">
    <source>
        <dbReference type="ARBA" id="ARBA00022803"/>
    </source>
</evidence>
<dbReference type="AlphaFoldDB" id="D7FPF1"/>
<dbReference type="PROSITE" id="PS50005">
    <property type="entry name" value="TPR"/>
    <property type="match status" value="1"/>
</dbReference>
<reference evidence="4 5" key="1">
    <citation type="journal article" date="2010" name="Nature">
        <title>The Ectocarpus genome and the independent evolution of multicellularity in brown algae.</title>
        <authorList>
            <person name="Cock J.M."/>
            <person name="Sterck L."/>
            <person name="Rouze P."/>
            <person name="Scornet D."/>
            <person name="Allen A.E."/>
            <person name="Amoutzias G."/>
            <person name="Anthouard V."/>
            <person name="Artiguenave F."/>
            <person name="Aury J.M."/>
            <person name="Badger J.H."/>
            <person name="Beszteri B."/>
            <person name="Billiau K."/>
            <person name="Bonnet E."/>
            <person name="Bothwell J.H."/>
            <person name="Bowler C."/>
            <person name="Boyen C."/>
            <person name="Brownlee C."/>
            <person name="Carrano C.J."/>
            <person name="Charrier B."/>
            <person name="Cho G.Y."/>
            <person name="Coelho S.M."/>
            <person name="Collen J."/>
            <person name="Corre E."/>
            <person name="Da Silva C."/>
            <person name="Delage L."/>
            <person name="Delaroque N."/>
            <person name="Dittami S.M."/>
            <person name="Doulbeau S."/>
            <person name="Elias M."/>
            <person name="Farnham G."/>
            <person name="Gachon C.M."/>
            <person name="Gschloessl B."/>
            <person name="Heesch S."/>
            <person name="Jabbari K."/>
            <person name="Jubin C."/>
            <person name="Kawai H."/>
            <person name="Kimura K."/>
            <person name="Kloareg B."/>
            <person name="Kupper F.C."/>
            <person name="Lang D."/>
            <person name="Le Bail A."/>
            <person name="Leblanc C."/>
            <person name="Lerouge P."/>
            <person name="Lohr M."/>
            <person name="Lopez P.J."/>
            <person name="Martens C."/>
            <person name="Maumus F."/>
            <person name="Michel G."/>
            <person name="Miranda-Saavedra D."/>
            <person name="Morales J."/>
            <person name="Moreau H."/>
            <person name="Motomura T."/>
            <person name="Nagasato C."/>
            <person name="Napoli C.A."/>
            <person name="Nelson D.R."/>
            <person name="Nyvall-Collen P."/>
            <person name="Peters A.F."/>
            <person name="Pommier C."/>
            <person name="Potin P."/>
            <person name="Poulain J."/>
            <person name="Quesneville H."/>
            <person name="Read B."/>
            <person name="Rensing S.A."/>
            <person name="Ritter A."/>
            <person name="Rousvoal S."/>
            <person name="Samanta M."/>
            <person name="Samson G."/>
            <person name="Schroeder D.C."/>
            <person name="Segurens B."/>
            <person name="Strittmatter M."/>
            <person name="Tonon T."/>
            <person name="Tregear J.W."/>
            <person name="Valentin K."/>
            <person name="von Dassow P."/>
            <person name="Yamagishi T."/>
            <person name="Van de Peer Y."/>
            <person name="Wincker P."/>
        </authorList>
    </citation>
    <scope>NUCLEOTIDE SEQUENCE [LARGE SCALE GENOMIC DNA]</scope>
    <source>
        <strain evidence="5">Ec32 / CCAP1310/4</strain>
    </source>
</reference>
<gene>
    <name evidence="4" type="ORF">Esi_0189_0025</name>
</gene>
<evidence type="ECO:0000313" key="5">
    <source>
        <dbReference type="Proteomes" id="UP000002630"/>
    </source>
</evidence>
<evidence type="ECO:0000313" key="4">
    <source>
        <dbReference type="EMBL" id="CBJ30409.1"/>
    </source>
</evidence>
<dbReference type="SUPFAM" id="SSF48452">
    <property type="entry name" value="TPR-like"/>
    <property type="match status" value="2"/>
</dbReference>
<dbReference type="eggNOG" id="KOG0548">
    <property type="taxonomic scope" value="Eukaryota"/>
</dbReference>
<keyword evidence="5" id="KW-1185">Reference proteome</keyword>
<dbReference type="InterPro" id="IPR011990">
    <property type="entry name" value="TPR-like_helical_dom_sf"/>
</dbReference>
<sequence length="312" mass="34527">MPNATAEAHKAAGNGFFKNGDYRNAIAKYTDAIAADPNNHTYWSNRSASYAGLMEWEEAAHDAAECIKVNKNFVKGYFRLATAKKNLNELDAAADVIKRGLCVEPRNADLKKNLKEIDELIRGEKVSQFVAQAEAQLKAGDYGAAMKAVEAGMRLDAGNKDLQAVQDRAKPKFEAAERSRKSGLSSTALLKEKGDDFYRKASFEDAIVKYTECLDSLPDKRSELAIKCYSNRSACYKQLSNFDATVEDTTAVLEVEPENVKALVRRAYRFALQDVRTVLTMPQDKVGSANLSLANGMQHRLNRVVQQLKNAS</sequence>
<dbReference type="SMART" id="SM00028">
    <property type="entry name" value="TPR"/>
    <property type="match status" value="6"/>
</dbReference>
<dbReference type="Gene3D" id="1.25.40.10">
    <property type="entry name" value="Tetratricopeptide repeat domain"/>
    <property type="match status" value="2"/>
</dbReference>
<dbReference type="PANTHER" id="PTHR22904:SF523">
    <property type="entry name" value="STRESS-INDUCED-PHOSPHOPROTEIN 1"/>
    <property type="match status" value="1"/>
</dbReference>
<organism evidence="4 5">
    <name type="scientific">Ectocarpus siliculosus</name>
    <name type="common">Brown alga</name>
    <name type="synonym">Conferva siliculosa</name>
    <dbReference type="NCBI Taxonomy" id="2880"/>
    <lineage>
        <taxon>Eukaryota</taxon>
        <taxon>Sar</taxon>
        <taxon>Stramenopiles</taxon>
        <taxon>Ochrophyta</taxon>
        <taxon>PX clade</taxon>
        <taxon>Phaeophyceae</taxon>
        <taxon>Ectocarpales</taxon>
        <taxon>Ectocarpaceae</taxon>
        <taxon>Ectocarpus</taxon>
    </lineage>
</organism>
<evidence type="ECO:0000256" key="3">
    <source>
        <dbReference type="PROSITE-ProRule" id="PRU00339"/>
    </source>
</evidence>
<feature type="repeat" description="TPR" evidence="3">
    <location>
        <begin position="6"/>
        <end position="39"/>
    </location>
</feature>
<proteinExistence type="predicted"/>
<dbReference type="InParanoid" id="D7FPF1"/>